<organism evidence="1 2">
    <name type="scientific">Danaus plexippus plexippus</name>
    <dbReference type="NCBI Taxonomy" id="278856"/>
    <lineage>
        <taxon>Eukaryota</taxon>
        <taxon>Metazoa</taxon>
        <taxon>Ecdysozoa</taxon>
        <taxon>Arthropoda</taxon>
        <taxon>Hexapoda</taxon>
        <taxon>Insecta</taxon>
        <taxon>Pterygota</taxon>
        <taxon>Neoptera</taxon>
        <taxon>Endopterygota</taxon>
        <taxon>Lepidoptera</taxon>
        <taxon>Glossata</taxon>
        <taxon>Ditrysia</taxon>
        <taxon>Papilionoidea</taxon>
        <taxon>Nymphalidae</taxon>
        <taxon>Danainae</taxon>
        <taxon>Danaini</taxon>
        <taxon>Danaina</taxon>
        <taxon>Danaus</taxon>
        <taxon>Danaus</taxon>
    </lineage>
</organism>
<sequence length="345" mass="39902">MLASLKSFFKWNIIKSNDSNNESPSLILLICIHFFEDVLFWKKIWLSLLCFFIFNILFFSCVYRQLNLLQFIFGFSIFTISLDAFETWLKFKHRTTCLKRLASHEDEKLVPLISKIINLVQSKFAEFIYLRDKNHTKAFVILQLILSIVFIIGRYSSGYTIIYFLSTLVLFARKILPPIVKVYKKIQHCAESDFELEGLVPEESDANLDLLSIEPDRKLLLDEKQSLDYWKPDDLPIEEASDSDNSSSVITNLSIEKMQTLVKDVENTDSSEDEYIPQEHQSEHYQSSLEVQPIDTWSSAAYNALSNLGGAVSNLVYSSQDINRRKRVSSFDSSDGFEMIDKNDL</sequence>
<dbReference type="EMBL" id="AGBW02009960">
    <property type="protein sequence ID" value="OWR49485.1"/>
    <property type="molecule type" value="Genomic_DNA"/>
</dbReference>
<evidence type="ECO:0000313" key="2">
    <source>
        <dbReference type="Proteomes" id="UP000007151"/>
    </source>
</evidence>
<name>A0A212F6W8_DANPL</name>
<dbReference type="OrthoDB" id="7476315at2759"/>
<keyword evidence="2" id="KW-1185">Reference proteome</keyword>
<dbReference type="KEGG" id="dpl:KGM_206095"/>
<comment type="caution">
    <text evidence="1">The sequence shown here is derived from an EMBL/GenBank/DDBJ whole genome shotgun (WGS) entry which is preliminary data.</text>
</comment>
<dbReference type="Proteomes" id="UP000007151">
    <property type="component" value="Unassembled WGS sequence"/>
</dbReference>
<protein>
    <submittedName>
        <fullName evidence="1">Uncharacterized protein</fullName>
    </submittedName>
</protein>
<reference evidence="1 2" key="1">
    <citation type="journal article" date="2011" name="Cell">
        <title>The monarch butterfly genome yields insights into long-distance migration.</title>
        <authorList>
            <person name="Zhan S."/>
            <person name="Merlin C."/>
            <person name="Boore J.L."/>
            <person name="Reppert S.M."/>
        </authorList>
    </citation>
    <scope>NUCLEOTIDE SEQUENCE [LARGE SCALE GENOMIC DNA]</scope>
    <source>
        <strain evidence="1">F-2</strain>
    </source>
</reference>
<accession>A0A212F6W8</accession>
<proteinExistence type="predicted"/>
<dbReference type="AlphaFoldDB" id="A0A212F6W8"/>
<gene>
    <name evidence="1" type="ORF">KGM_206095</name>
</gene>
<evidence type="ECO:0000313" key="1">
    <source>
        <dbReference type="EMBL" id="OWR49485.1"/>
    </source>
</evidence>